<dbReference type="InterPro" id="IPR024989">
    <property type="entry name" value="MFS_assoc_dom"/>
</dbReference>
<feature type="transmembrane region" description="Helical" evidence="6">
    <location>
        <begin position="39"/>
        <end position="60"/>
    </location>
</feature>
<dbReference type="OrthoDB" id="10029266at2759"/>
<evidence type="ECO:0000313" key="8">
    <source>
        <dbReference type="Proteomes" id="UP000694843"/>
    </source>
</evidence>
<dbReference type="Proteomes" id="UP000694843">
    <property type="component" value="Unplaced"/>
</dbReference>
<comment type="similarity">
    <text evidence="2">Belongs to the major facilitator superfamily. MFSD6 family.</text>
</comment>
<evidence type="ECO:0000256" key="1">
    <source>
        <dbReference type="ARBA" id="ARBA00004141"/>
    </source>
</evidence>
<evidence type="ECO:0000313" key="9">
    <source>
        <dbReference type="RefSeq" id="XP_018013392.1"/>
    </source>
</evidence>
<proteinExistence type="inferred from homology"/>
<keyword evidence="4 6" id="KW-1133">Transmembrane helix</keyword>
<dbReference type="GeneID" id="108670429"/>
<evidence type="ECO:0000256" key="6">
    <source>
        <dbReference type="SAM" id="Phobius"/>
    </source>
</evidence>
<feature type="transmembrane region" description="Helical" evidence="6">
    <location>
        <begin position="265"/>
        <end position="285"/>
    </location>
</feature>
<evidence type="ECO:0000256" key="2">
    <source>
        <dbReference type="ARBA" id="ARBA00005241"/>
    </source>
</evidence>
<feature type="transmembrane region" description="Helical" evidence="6">
    <location>
        <begin position="518"/>
        <end position="536"/>
    </location>
</feature>
<feature type="transmembrane region" description="Helical" evidence="6">
    <location>
        <begin position="305"/>
        <end position="322"/>
    </location>
</feature>
<feature type="transmembrane region" description="Helical" evidence="6">
    <location>
        <begin position="72"/>
        <end position="92"/>
    </location>
</feature>
<dbReference type="PANTHER" id="PTHR16172:SF37">
    <property type="entry name" value="RE36877P"/>
    <property type="match status" value="1"/>
</dbReference>
<feature type="transmembrane region" description="Helical" evidence="6">
    <location>
        <begin position="479"/>
        <end position="498"/>
    </location>
</feature>
<dbReference type="RefSeq" id="XP_018013392.1">
    <property type="nucleotide sequence ID" value="XM_018157903.2"/>
</dbReference>
<feature type="transmembrane region" description="Helical" evidence="6">
    <location>
        <begin position="377"/>
        <end position="402"/>
    </location>
</feature>
<keyword evidence="8" id="KW-1185">Reference proteome</keyword>
<feature type="domain" description="Major facilitator superfamily associated" evidence="7">
    <location>
        <begin position="10"/>
        <end position="545"/>
    </location>
</feature>
<organism evidence="8 9">
    <name type="scientific">Hyalella azteca</name>
    <name type="common">Amphipod</name>
    <dbReference type="NCBI Taxonomy" id="294128"/>
    <lineage>
        <taxon>Eukaryota</taxon>
        <taxon>Metazoa</taxon>
        <taxon>Ecdysozoa</taxon>
        <taxon>Arthropoda</taxon>
        <taxon>Crustacea</taxon>
        <taxon>Multicrustacea</taxon>
        <taxon>Malacostraca</taxon>
        <taxon>Eumalacostraca</taxon>
        <taxon>Peracarida</taxon>
        <taxon>Amphipoda</taxon>
        <taxon>Senticaudata</taxon>
        <taxon>Talitrida</taxon>
        <taxon>Talitroidea</taxon>
        <taxon>Hyalellidae</taxon>
        <taxon>Hyalella</taxon>
    </lineage>
</organism>
<gene>
    <name evidence="9" type="primary">LOC108670429</name>
</gene>
<dbReference type="InterPro" id="IPR051717">
    <property type="entry name" value="MFS_MFSD6"/>
</dbReference>
<feature type="transmembrane region" description="Helical" evidence="6">
    <location>
        <begin position="12"/>
        <end position="33"/>
    </location>
</feature>
<name>A0A8B7NIC4_HYAAZ</name>
<reference evidence="9" key="1">
    <citation type="submission" date="2025-08" db="UniProtKB">
        <authorList>
            <consortium name="RefSeq"/>
        </authorList>
    </citation>
    <scope>IDENTIFICATION</scope>
    <source>
        <tissue evidence="9">Whole organism</tissue>
    </source>
</reference>
<accession>A0A8B7NIC4</accession>
<evidence type="ECO:0000256" key="3">
    <source>
        <dbReference type="ARBA" id="ARBA00022692"/>
    </source>
</evidence>
<feature type="non-terminal residue" evidence="9">
    <location>
        <position position="572"/>
    </location>
</feature>
<keyword evidence="5 6" id="KW-0472">Membrane</keyword>
<dbReference type="Gene3D" id="1.20.1250.20">
    <property type="entry name" value="MFS general substrate transporter like domains"/>
    <property type="match status" value="2"/>
</dbReference>
<comment type="subcellular location">
    <subcellularLocation>
        <location evidence="1">Membrane</location>
        <topology evidence="1">Multi-pass membrane protein</topology>
    </subcellularLocation>
</comment>
<dbReference type="AlphaFoldDB" id="A0A8B7NIC4"/>
<dbReference type="PANTHER" id="PTHR16172">
    <property type="entry name" value="MAJOR FACILITATOR SUPERFAMILY DOMAIN-CONTAINING PROTEIN 6-LIKE"/>
    <property type="match status" value="1"/>
</dbReference>
<evidence type="ECO:0000259" key="7">
    <source>
        <dbReference type="Pfam" id="PF12832"/>
    </source>
</evidence>
<dbReference type="KEGG" id="hazt:108670429"/>
<protein>
    <submittedName>
        <fullName evidence="9">Uncharacterized protein LOC108670429</fullName>
    </submittedName>
</protein>
<evidence type="ECO:0000256" key="5">
    <source>
        <dbReference type="ARBA" id="ARBA00023136"/>
    </source>
</evidence>
<dbReference type="GO" id="GO:0016020">
    <property type="term" value="C:membrane"/>
    <property type="evidence" value="ECO:0007669"/>
    <property type="project" value="UniProtKB-SubCell"/>
</dbReference>
<dbReference type="InterPro" id="IPR036259">
    <property type="entry name" value="MFS_trans_sf"/>
</dbReference>
<keyword evidence="3 6" id="KW-0812">Transmembrane</keyword>
<feature type="transmembrane region" description="Helical" evidence="6">
    <location>
        <begin position="542"/>
        <end position="562"/>
    </location>
</feature>
<feature type="transmembrane region" description="Helical" evidence="6">
    <location>
        <begin position="334"/>
        <end position="357"/>
    </location>
</feature>
<evidence type="ECO:0000256" key="4">
    <source>
        <dbReference type="ARBA" id="ARBA00022989"/>
    </source>
</evidence>
<dbReference type="SUPFAM" id="SSF103473">
    <property type="entry name" value="MFS general substrate transporter"/>
    <property type="match status" value="1"/>
</dbReference>
<sequence length="572" mass="62090">MKINKRTFLIKLHYFLFFGGMAPILPFGLVISLQLGSSVSLMGTVGALVLMLTMVVKPFISTFADAFPRTRGPLFVGTVLLFGLSLSIMAFVPQFTDAPYYSDAWIVSRDMFNSHSFSSEIDKKETEQSPGSSYQELKIFSIDLFPNSTVNESLSNHECGENRFTENLSSSKQTSFSWPDLFIVLPNNGSCELEAGRDCQFTWTSALLQLTLVNSSSNFSTYAVAAPGDASVQCVPSGYAGSLTCVGGQWATTECGGNPIHRGTFWSFVLLMILSDISYSTANSFTDAITMDTLGEDGDYGSQRLWGVLGWGLLGPLSSFLVDWHSGEAQTKDYTPAFILAAIFLGFDVIAASRLRVPVQEAEDTVFRAVKPLLKKVHFLVYLLSSLVSGVLNAVPLIYLFVLQEEVAAGTPAMQTVKLLQGLTVLVRCAAELPCMHFADVLVKKFGSERIESLVFVLHVLRLGIISVTSKWAPLWTTIPVEVLSGPVYGFGYTLVVINAKRHSPVGLSTTVQSLGNLCFDTLGYALASAISGVMIDAYGNISTFVGWAVVGAVAWLLHLVYTCMAPPPAIK</sequence>
<dbReference type="Pfam" id="PF12832">
    <property type="entry name" value="MFS_1_like"/>
    <property type="match status" value="1"/>
</dbReference>